<dbReference type="InterPro" id="IPR041569">
    <property type="entry name" value="AAA_lid_3"/>
</dbReference>
<evidence type="ECO:0000259" key="5">
    <source>
        <dbReference type="SMART" id="SM00382"/>
    </source>
</evidence>
<dbReference type="RefSeq" id="WP_345419788.1">
    <property type="nucleotide sequence ID" value="NZ_AP031496.1"/>
</dbReference>
<dbReference type="EMBL" id="BAABLX010000009">
    <property type="protein sequence ID" value="GAA4938671.1"/>
    <property type="molecule type" value="Genomic_DNA"/>
</dbReference>
<name>A0AAV3U0P0_9ALTE</name>
<evidence type="ECO:0000313" key="7">
    <source>
        <dbReference type="Proteomes" id="UP001409585"/>
    </source>
</evidence>
<proteinExistence type="inferred from homology"/>
<comment type="similarity">
    <text evidence="3">Belongs to the AAA ATPase family. Highly divergent.</text>
</comment>
<keyword evidence="7" id="KW-1185">Reference proteome</keyword>
<keyword evidence="1" id="KW-0547">Nucleotide-binding</keyword>
<protein>
    <recommendedName>
        <fullName evidence="4">Uncharacterized AAA domain-containing protein ycf46</fullName>
    </recommendedName>
</protein>
<dbReference type="InterPro" id="IPR027417">
    <property type="entry name" value="P-loop_NTPase"/>
</dbReference>
<evidence type="ECO:0000256" key="1">
    <source>
        <dbReference type="ARBA" id="ARBA00022741"/>
    </source>
</evidence>
<dbReference type="SMART" id="SM00382">
    <property type="entry name" value="AAA"/>
    <property type="match status" value="1"/>
</dbReference>
<dbReference type="GO" id="GO:0005524">
    <property type="term" value="F:ATP binding"/>
    <property type="evidence" value="ECO:0007669"/>
    <property type="project" value="UniProtKB-KW"/>
</dbReference>
<dbReference type="InterPro" id="IPR003593">
    <property type="entry name" value="AAA+_ATPase"/>
</dbReference>
<evidence type="ECO:0000313" key="6">
    <source>
        <dbReference type="EMBL" id="GAA4938671.1"/>
    </source>
</evidence>
<organism evidence="6 7">
    <name type="scientific">Halioxenophilus aromaticivorans</name>
    <dbReference type="NCBI Taxonomy" id="1306992"/>
    <lineage>
        <taxon>Bacteria</taxon>
        <taxon>Pseudomonadati</taxon>
        <taxon>Pseudomonadota</taxon>
        <taxon>Gammaproteobacteria</taxon>
        <taxon>Alteromonadales</taxon>
        <taxon>Alteromonadaceae</taxon>
        <taxon>Halioxenophilus</taxon>
    </lineage>
</organism>
<dbReference type="Gene3D" id="1.10.8.60">
    <property type="match status" value="1"/>
</dbReference>
<feature type="domain" description="AAA+ ATPase" evidence="5">
    <location>
        <begin position="261"/>
        <end position="394"/>
    </location>
</feature>
<evidence type="ECO:0000256" key="2">
    <source>
        <dbReference type="ARBA" id="ARBA00022840"/>
    </source>
</evidence>
<dbReference type="Proteomes" id="UP001409585">
    <property type="component" value="Unassembled WGS sequence"/>
</dbReference>
<dbReference type="PANTHER" id="PTHR42960:SF1">
    <property type="entry name" value="YCF46 PROTEIN"/>
    <property type="match status" value="1"/>
</dbReference>
<dbReference type="Gene3D" id="3.40.50.300">
    <property type="entry name" value="P-loop containing nucleotide triphosphate hydrolases"/>
    <property type="match status" value="1"/>
</dbReference>
<evidence type="ECO:0000256" key="3">
    <source>
        <dbReference type="ARBA" id="ARBA00038088"/>
    </source>
</evidence>
<comment type="caution">
    <text evidence="6">The sequence shown here is derived from an EMBL/GenBank/DDBJ whole genome shotgun (WGS) entry which is preliminary data.</text>
</comment>
<keyword evidence="2" id="KW-0067">ATP-binding</keyword>
<reference evidence="7" key="1">
    <citation type="journal article" date="2019" name="Int. J. Syst. Evol. Microbiol.">
        <title>The Global Catalogue of Microorganisms (GCM) 10K type strain sequencing project: providing services to taxonomists for standard genome sequencing and annotation.</title>
        <authorList>
            <consortium name="The Broad Institute Genomics Platform"/>
            <consortium name="The Broad Institute Genome Sequencing Center for Infectious Disease"/>
            <person name="Wu L."/>
            <person name="Ma J."/>
        </authorList>
    </citation>
    <scope>NUCLEOTIDE SEQUENCE [LARGE SCALE GENOMIC DNA]</scope>
    <source>
        <strain evidence="7">JCM 19134</strain>
    </source>
</reference>
<dbReference type="GO" id="GO:0016887">
    <property type="term" value="F:ATP hydrolysis activity"/>
    <property type="evidence" value="ECO:0007669"/>
    <property type="project" value="InterPro"/>
</dbReference>
<dbReference type="SUPFAM" id="SSF52540">
    <property type="entry name" value="P-loop containing nucleoside triphosphate hydrolases"/>
    <property type="match status" value="1"/>
</dbReference>
<dbReference type="InterPro" id="IPR052381">
    <property type="entry name" value="AAA_domain_protein"/>
</dbReference>
<dbReference type="Pfam" id="PF17862">
    <property type="entry name" value="AAA_lid_3"/>
    <property type="match status" value="1"/>
</dbReference>
<dbReference type="PANTHER" id="PTHR42960">
    <property type="entry name" value="YCF46 PROTEIN"/>
    <property type="match status" value="1"/>
</dbReference>
<dbReference type="AlphaFoldDB" id="A0AAV3U0P0"/>
<dbReference type="Pfam" id="PF00004">
    <property type="entry name" value="AAA"/>
    <property type="match status" value="1"/>
</dbReference>
<sequence>MDDLLVALTAKVPLVVIETDDEKRACEQLLDCAQGLNKPCYQWTVSEGVKTLSKGLRLIEQGQHCEPEAVLRHIKETATAGVYVLCDYHPYLSDNPLLVRLLKDIALNQDVIDHVVVLVSHELPVPPELRGQSLRVRLQLPSEREISAIVGEEARRWAELRGGKASSDRQALQQLVRTVRGLGHQDVRRLVRTAIFDDGVIDHSDIPAVNKAKFELMDMEGVLSFEFAVQPMDEVGGLENLKAWLAQRQAVFTHHQTSDDLPKGVMLVGVQGAGKSLAAKAVASLWHLPLLRLDFAALYNKFFGETERNLRQSLAQAELMSPCVLWIDEIEKGLATGDSDNGTSKRVLGTLLTWMAERKERVFMVATSNDISRLPPELMRKGRFDEIFFVDLPGEDARRTIFTIHLNRRKISAIDFDLELLVEASDGFSGAEIEQAVVSAAFAARAQEVPLNDQLLLAQVHQTRPLSVVMAEQVTALRGWADGRTVMA</sequence>
<dbReference type="InterPro" id="IPR003959">
    <property type="entry name" value="ATPase_AAA_core"/>
</dbReference>
<accession>A0AAV3U0P0</accession>
<gene>
    <name evidence="6" type="ORF">GCM10025791_15950</name>
</gene>
<evidence type="ECO:0000256" key="4">
    <source>
        <dbReference type="ARBA" id="ARBA00040480"/>
    </source>
</evidence>